<dbReference type="InterPro" id="IPR050256">
    <property type="entry name" value="Glycosyltransferase_2"/>
</dbReference>
<evidence type="ECO:0000256" key="3">
    <source>
        <dbReference type="ARBA" id="ARBA00006739"/>
    </source>
</evidence>
<comment type="caution">
    <text evidence="12">The sequence shown here is derived from an EMBL/GenBank/DDBJ whole genome shotgun (WGS) entry which is preliminary data.</text>
</comment>
<organism evidence="12 13">
    <name type="scientific">Thermobifida cellulosilytica TB100</name>
    <dbReference type="NCBI Taxonomy" id="665004"/>
    <lineage>
        <taxon>Bacteria</taxon>
        <taxon>Bacillati</taxon>
        <taxon>Actinomycetota</taxon>
        <taxon>Actinomycetes</taxon>
        <taxon>Streptosporangiales</taxon>
        <taxon>Nocardiopsidaceae</taxon>
        <taxon>Thermobifida</taxon>
    </lineage>
</organism>
<accession>A0A147KJM3</accession>
<gene>
    <name evidence="12" type="ORF">AC529_06585</name>
</gene>
<evidence type="ECO:0000256" key="1">
    <source>
        <dbReference type="ARBA" id="ARBA00001936"/>
    </source>
</evidence>
<evidence type="ECO:0000256" key="8">
    <source>
        <dbReference type="ARBA" id="ARBA00040894"/>
    </source>
</evidence>
<evidence type="ECO:0000256" key="6">
    <source>
        <dbReference type="ARBA" id="ARBA00022842"/>
    </source>
</evidence>
<keyword evidence="6" id="KW-0460">Magnesium</keyword>
<name>A0A147KJM3_THECS</name>
<dbReference type="InterPro" id="IPR029044">
    <property type="entry name" value="Nucleotide-diphossugar_trans"/>
</dbReference>
<dbReference type="STRING" id="665004.AC529_06585"/>
<dbReference type="GO" id="GO:0016757">
    <property type="term" value="F:glycosyltransferase activity"/>
    <property type="evidence" value="ECO:0007669"/>
    <property type="project" value="UniProtKB-KW"/>
</dbReference>
<dbReference type="PANTHER" id="PTHR48090">
    <property type="entry name" value="UNDECAPRENYL-PHOSPHATE 4-DEOXY-4-FORMAMIDO-L-ARABINOSE TRANSFERASE-RELATED"/>
    <property type="match status" value="1"/>
</dbReference>
<proteinExistence type="inferred from homology"/>
<dbReference type="EMBL" id="LGEM01000024">
    <property type="protein sequence ID" value="KUP97498.1"/>
    <property type="molecule type" value="Genomic_DNA"/>
</dbReference>
<comment type="catalytic activity">
    <reaction evidence="10">
        <text>an NDP-alpha-D-glucose + (2R)-3-phosphoglycerate = (2R)-2-O-(alpha-D-glucopyranosyl)-3-phospho-glycerate + a ribonucleoside 5'-diphosphate + H(+)</text>
        <dbReference type="Rhea" id="RHEA:47244"/>
        <dbReference type="ChEBI" id="CHEBI:15378"/>
        <dbReference type="ChEBI" id="CHEBI:57930"/>
        <dbReference type="ChEBI" id="CHEBI:58272"/>
        <dbReference type="ChEBI" id="CHEBI:62600"/>
        <dbReference type="ChEBI" id="CHEBI:76533"/>
        <dbReference type="EC" id="2.4.1.266"/>
    </reaction>
    <physiologicalReaction direction="left-to-right" evidence="10">
        <dbReference type="Rhea" id="RHEA:47245"/>
    </physiologicalReaction>
</comment>
<dbReference type="InterPro" id="IPR001173">
    <property type="entry name" value="Glyco_trans_2-like"/>
</dbReference>
<comment type="cofactor">
    <cofactor evidence="2">
        <name>Mg(2+)</name>
        <dbReference type="ChEBI" id="CHEBI:18420"/>
    </cofactor>
</comment>
<keyword evidence="5" id="KW-0808">Transferase</keyword>
<dbReference type="Proteomes" id="UP000074382">
    <property type="component" value="Unassembled WGS sequence"/>
</dbReference>
<evidence type="ECO:0000256" key="7">
    <source>
        <dbReference type="ARBA" id="ARBA00039022"/>
    </source>
</evidence>
<dbReference type="SUPFAM" id="SSF53448">
    <property type="entry name" value="Nucleotide-diphospho-sugar transferases"/>
    <property type="match status" value="1"/>
</dbReference>
<dbReference type="AlphaFoldDB" id="A0A147KJM3"/>
<sequence>MLPEVEAWLDRRTSRAQDWDAGVLAENKRGQRITVVLPARNESATVGTIVTDIRTALCERVPLVDEIVVIDSRSTDNTAEVAAQAGATVYHQDAIRPDLPPGAGKGEALWKSLFVATGDIIVFIDADLLSFTPDYVSGLLGPLITDPEVVYVKGCYDRPLNGASDGTYNGGRVTELVARPLLNQYWPQLAGFVQPLAGEYAGRADVLRRVPFVSHYGVELGLLIDLLETVGLDALAQVDLGVREHTNQSTPDLGVMAAQIQHTARNRLLRSGRLVETVDTSTTLVQYVRSDTADGTYLPYPRETAITERPPADSVTEPVLT</sequence>
<reference evidence="13" key="1">
    <citation type="journal article" date="2017" name="Acta Aliment.">
        <title>Plant polysaccharide degrading enzyme system of Thermpbifida cellulosilytica TB100 revealed by de novo genome project data.</title>
        <authorList>
            <person name="Toth A."/>
            <person name="Baka E."/>
            <person name="Luzics S."/>
            <person name="Bata-Vidacs I."/>
            <person name="Nagy I."/>
            <person name="Balint B."/>
            <person name="Herceg R."/>
            <person name="Olasz F."/>
            <person name="Wilk T."/>
            <person name="Nagy T."/>
            <person name="Kriszt B."/>
            <person name="Nagy I."/>
            <person name="Kukolya J."/>
        </authorList>
    </citation>
    <scope>NUCLEOTIDE SEQUENCE [LARGE SCALE GENOMIC DNA]</scope>
    <source>
        <strain evidence="13">TB100</strain>
    </source>
</reference>
<dbReference type="EC" id="2.4.1.266" evidence="7"/>
<comment type="similarity">
    <text evidence="3">Belongs to the glycosyltransferase 2 family.</text>
</comment>
<evidence type="ECO:0000259" key="11">
    <source>
        <dbReference type="Pfam" id="PF00535"/>
    </source>
</evidence>
<evidence type="ECO:0000313" key="13">
    <source>
        <dbReference type="Proteomes" id="UP000074382"/>
    </source>
</evidence>
<evidence type="ECO:0000256" key="5">
    <source>
        <dbReference type="ARBA" id="ARBA00022679"/>
    </source>
</evidence>
<dbReference type="OrthoDB" id="5011697at2"/>
<keyword evidence="4" id="KW-0328">Glycosyltransferase</keyword>
<keyword evidence="13" id="KW-1185">Reference proteome</keyword>
<dbReference type="PANTHER" id="PTHR48090:SF10">
    <property type="entry name" value="GLUCOSYL-3-PHOSPHOGLYCERATE SYNTHASE"/>
    <property type="match status" value="1"/>
</dbReference>
<dbReference type="NCBIfam" id="NF010496">
    <property type="entry name" value="PRK13915.1"/>
    <property type="match status" value="1"/>
</dbReference>
<evidence type="ECO:0000256" key="9">
    <source>
        <dbReference type="ARBA" id="ARBA00048689"/>
    </source>
</evidence>
<protein>
    <recommendedName>
        <fullName evidence="8">Glucosyl-3-phosphoglycerate synthase</fullName>
        <ecNumber evidence="7">2.4.1.266</ecNumber>
    </recommendedName>
</protein>
<dbReference type="RefSeq" id="WP_068757517.1">
    <property type="nucleotide sequence ID" value="NZ_KQ950183.1"/>
</dbReference>
<comment type="cofactor">
    <cofactor evidence="1">
        <name>Mn(2+)</name>
        <dbReference type="ChEBI" id="CHEBI:29035"/>
    </cofactor>
</comment>
<evidence type="ECO:0000256" key="4">
    <source>
        <dbReference type="ARBA" id="ARBA00022676"/>
    </source>
</evidence>
<dbReference type="PATRIC" id="fig|665004.4.peg.3174"/>
<evidence type="ECO:0000256" key="10">
    <source>
        <dbReference type="ARBA" id="ARBA00048997"/>
    </source>
</evidence>
<evidence type="ECO:0000256" key="2">
    <source>
        <dbReference type="ARBA" id="ARBA00001946"/>
    </source>
</evidence>
<dbReference type="Pfam" id="PF00535">
    <property type="entry name" value="Glycos_transf_2"/>
    <property type="match status" value="1"/>
</dbReference>
<comment type="catalytic activity">
    <reaction evidence="9">
        <text>(2R)-3-phosphoglycerate + UDP-alpha-D-glucose = (2R)-2-O-(alpha-D-glucopyranosyl)-3-phospho-glycerate + UDP + H(+)</text>
        <dbReference type="Rhea" id="RHEA:31319"/>
        <dbReference type="ChEBI" id="CHEBI:15378"/>
        <dbReference type="ChEBI" id="CHEBI:58223"/>
        <dbReference type="ChEBI" id="CHEBI:58272"/>
        <dbReference type="ChEBI" id="CHEBI:58885"/>
        <dbReference type="ChEBI" id="CHEBI:62600"/>
        <dbReference type="EC" id="2.4.1.266"/>
    </reaction>
    <physiologicalReaction direction="left-to-right" evidence="9">
        <dbReference type="Rhea" id="RHEA:31320"/>
    </physiologicalReaction>
</comment>
<feature type="domain" description="Glycosyltransferase 2-like" evidence="11">
    <location>
        <begin position="34"/>
        <end position="160"/>
    </location>
</feature>
<dbReference type="CDD" id="cd04179">
    <property type="entry name" value="DPM_DPG-synthase_like"/>
    <property type="match status" value="1"/>
</dbReference>
<dbReference type="Gene3D" id="3.90.550.10">
    <property type="entry name" value="Spore Coat Polysaccharide Biosynthesis Protein SpsA, Chain A"/>
    <property type="match status" value="1"/>
</dbReference>
<evidence type="ECO:0000313" key="12">
    <source>
        <dbReference type="EMBL" id="KUP97498.1"/>
    </source>
</evidence>